<gene>
    <name evidence="5" type="ORF">MNB_ARC-1_340</name>
</gene>
<reference evidence="5" key="1">
    <citation type="submission" date="2018-10" db="EMBL/GenBank/DDBJ databases">
        <authorList>
            <person name="Aoki K."/>
        </authorList>
    </citation>
    <scope>NUCLEOTIDE SEQUENCE</scope>
</reference>
<evidence type="ECO:0000256" key="1">
    <source>
        <dbReference type="ARBA" id="ARBA00022723"/>
    </source>
</evidence>
<evidence type="ECO:0000256" key="2">
    <source>
        <dbReference type="ARBA" id="ARBA00022771"/>
    </source>
</evidence>
<keyword evidence="3" id="KW-0862">Zinc</keyword>
<dbReference type="InterPro" id="IPR000962">
    <property type="entry name" value="Znf_DskA_TraR"/>
</dbReference>
<dbReference type="PANTHER" id="PTHR33823">
    <property type="entry name" value="RNA POLYMERASE-BINDING TRANSCRIPTION FACTOR DKSA-RELATED"/>
    <property type="match status" value="1"/>
</dbReference>
<evidence type="ECO:0000256" key="3">
    <source>
        <dbReference type="ARBA" id="ARBA00022833"/>
    </source>
</evidence>
<feature type="domain" description="Zinc finger DksA/TraR C4-type" evidence="4">
    <location>
        <begin position="80"/>
        <end position="114"/>
    </location>
</feature>
<keyword evidence="2" id="KW-0863">Zinc-finger</keyword>
<evidence type="ECO:0000259" key="4">
    <source>
        <dbReference type="Pfam" id="PF01258"/>
    </source>
</evidence>
<name>A0A3B1DXP5_9ZZZZ</name>
<dbReference type="Pfam" id="PF01258">
    <property type="entry name" value="zf-dskA_traR"/>
    <property type="match status" value="1"/>
</dbReference>
<dbReference type="GO" id="GO:0008270">
    <property type="term" value="F:zinc ion binding"/>
    <property type="evidence" value="ECO:0007669"/>
    <property type="project" value="UniProtKB-KW"/>
</dbReference>
<dbReference type="SUPFAM" id="SSF57716">
    <property type="entry name" value="Glucocorticoid receptor-like (DNA-binding domain)"/>
    <property type="match status" value="1"/>
</dbReference>
<dbReference type="NCBIfam" id="NF033459">
    <property type="entry name" value="DksA_like"/>
    <property type="match status" value="1"/>
</dbReference>
<proteinExistence type="predicted"/>
<keyword evidence="1" id="KW-0479">Metal-binding</keyword>
<dbReference type="InterPro" id="IPR037187">
    <property type="entry name" value="DnaK_N"/>
</dbReference>
<dbReference type="PROSITE" id="PS51128">
    <property type="entry name" value="ZF_DKSA_2"/>
    <property type="match status" value="1"/>
</dbReference>
<accession>A0A3B1DXP5</accession>
<dbReference type="Gene3D" id="1.20.120.910">
    <property type="entry name" value="DksA, coiled-coil domain"/>
    <property type="match status" value="1"/>
</dbReference>
<sequence length="120" mass="13658">MASKKQITELKEILIKRKSVITHSIEDNKDNVLKLKDMDCKDELDFAEASSDSFTSEIIAVKQSKELEEINIAIEAIKDGNYGVCQMCDEDIAIARLKAKPFAKYCILCREIYEEDHIKG</sequence>
<dbReference type="PANTHER" id="PTHR33823:SF4">
    <property type="entry name" value="GENERAL STRESS PROTEIN 16O"/>
    <property type="match status" value="1"/>
</dbReference>
<dbReference type="AlphaFoldDB" id="A0A3B1DXP5"/>
<dbReference type="SUPFAM" id="SSF109635">
    <property type="entry name" value="DnaK suppressor protein DksA, alpha-hairpin domain"/>
    <property type="match status" value="1"/>
</dbReference>
<dbReference type="EMBL" id="UOYO01000027">
    <property type="protein sequence ID" value="VAY87712.1"/>
    <property type="molecule type" value="Genomic_DNA"/>
</dbReference>
<protein>
    <submittedName>
        <fullName evidence="5">C4-type zinc finger protein, DksA/TraR family</fullName>
    </submittedName>
</protein>
<evidence type="ECO:0000313" key="5">
    <source>
        <dbReference type="EMBL" id="VAY87712.1"/>
    </source>
</evidence>
<organism evidence="5">
    <name type="scientific">hydrothermal vent metagenome</name>
    <dbReference type="NCBI Taxonomy" id="652676"/>
    <lineage>
        <taxon>unclassified sequences</taxon>
        <taxon>metagenomes</taxon>
        <taxon>ecological metagenomes</taxon>
    </lineage>
</organism>